<dbReference type="OrthoDB" id="302139at2759"/>
<dbReference type="InterPro" id="IPR011936">
    <property type="entry name" value="Myxo_disulph_rpt"/>
</dbReference>
<feature type="signal peptide" evidence="4">
    <location>
        <begin position="1"/>
        <end position="17"/>
    </location>
</feature>
<dbReference type="NCBIfam" id="TIGR02232">
    <property type="entry name" value="myxo_disulf_rpt"/>
    <property type="match status" value="2"/>
</dbReference>
<dbReference type="Proteomes" id="UP000692954">
    <property type="component" value="Unassembled WGS sequence"/>
</dbReference>
<keyword evidence="6" id="KW-1185">Reference proteome</keyword>
<organism evidence="5 6">
    <name type="scientific">Paramecium sonneborni</name>
    <dbReference type="NCBI Taxonomy" id="65129"/>
    <lineage>
        <taxon>Eukaryota</taxon>
        <taxon>Sar</taxon>
        <taxon>Alveolata</taxon>
        <taxon>Ciliophora</taxon>
        <taxon>Intramacronucleata</taxon>
        <taxon>Oligohymenophorea</taxon>
        <taxon>Peniculida</taxon>
        <taxon>Parameciidae</taxon>
        <taxon>Paramecium</taxon>
    </lineage>
</organism>
<keyword evidence="1 4" id="KW-0732">Signal</keyword>
<evidence type="ECO:0000256" key="1">
    <source>
        <dbReference type="ARBA" id="ARBA00022729"/>
    </source>
</evidence>
<comment type="caution">
    <text evidence="5">The sequence shown here is derived from an EMBL/GenBank/DDBJ whole genome shotgun (WGS) entry which is preliminary data.</text>
</comment>
<protein>
    <submittedName>
        <fullName evidence="5">Uncharacterized protein</fullName>
    </submittedName>
</protein>
<evidence type="ECO:0000313" key="6">
    <source>
        <dbReference type="Proteomes" id="UP000692954"/>
    </source>
</evidence>
<evidence type="ECO:0000256" key="3">
    <source>
        <dbReference type="ARBA" id="ARBA00023157"/>
    </source>
</evidence>
<accession>A0A8S1QWL8</accession>
<dbReference type="InterPro" id="IPR002895">
    <property type="entry name" value="Paramecium_SA"/>
</dbReference>
<gene>
    <name evidence="5" type="ORF">PSON_ATCC_30995.1.T1230078</name>
</gene>
<name>A0A8S1QWL8_9CILI</name>
<dbReference type="Pfam" id="PF01508">
    <property type="entry name" value="Paramecium_SA"/>
    <property type="match status" value="15"/>
</dbReference>
<evidence type="ECO:0000256" key="2">
    <source>
        <dbReference type="ARBA" id="ARBA00022737"/>
    </source>
</evidence>
<evidence type="ECO:0000256" key="4">
    <source>
        <dbReference type="SAM" id="SignalP"/>
    </source>
</evidence>
<evidence type="ECO:0000313" key="5">
    <source>
        <dbReference type="EMBL" id="CAD8119899.1"/>
    </source>
</evidence>
<reference evidence="5" key="1">
    <citation type="submission" date="2021-01" db="EMBL/GenBank/DDBJ databases">
        <authorList>
            <consortium name="Genoscope - CEA"/>
            <person name="William W."/>
        </authorList>
    </citation>
    <scope>NUCLEOTIDE SEQUENCE</scope>
</reference>
<keyword evidence="2" id="KW-0677">Repeat</keyword>
<sequence>MKNILYLVILMISQIETRQISKYCVCRHAESMDNCQKSQICIWKDGRCDLRQGETYIKQDLQNQENQCNRYAQEDCIEMEMCGFYLGECIRFTECSLFQKNQCQESSLKCVSDGQKCIEKKECTDYETEIGCQNRNKNGNYCFWDINQQPKCQNVSKCIQLPKYLKSDLDCRNEYLNCTVNEEGFGCEEERQKCEEYTVENQCYFTQNKNIECFWDVELQKCFEKNCENKRLTTYDECNSYMEKCSTNGIHCIEKKECIDIKNGIGCVQDKNNNKCVYQNGNCQIKSCKTAPLQYNNYEQCQQYDQKLDCVSAQNGGCKNRPTQCIDYQSEIECYSWKIQDCIWYENKCAKRQCFHAPKSYNNSDCRLLGKCMGTINGGCQLRPETCQEILTQEFCEITYDESLCIWEQNQCKQLICSNLKLPKYDSHQKCQEASKYCTFSIETGGCLDYLCSKVVDITACTIDSQGQLCQINDGCILKICKRAPSYYNTNQQCESWISKCTVKIYQFDGFNLSFGCIDKPNECSIATQEQCYSTFSGNKCKWESQSKKCVSQQCIDADNSHTINDKCINYKVENQSCFINNTNNGCIDWPSSCSEMVTQIQCQIGLKNNQAQCVWSIDKCRSINCSDAQNTLYTNNIQCSKYQKDCIVNSTLEGCITRPTNLICSSSPKNDMYDTHQECQAWNPNCTIPDPLANLGCQLKSNSCSDYTSEAQCKIIYDPQYPYVNSKSYCFWDYFTSTCQSGFQDPDYQCNRRIIGELTHTDCENFMKICTINKITATCIPLQNECTNYTIQQSCVINHYQQPCYWDRFQSKCLNLSCYENTTALTELTCSQYKRQNLCQLIHNEQGIPQMGCEDRPSNCSQISHQQICNKTITTLNQKCYYYNKKCNTLTNEDQCQFINFATTDQECQYYHQFCLLQQSGVGCYSANKCSSLVRTNCQSSYLQFNNKCLYYNNTCRSNLFCADLFTTSSSCDNVKTSLNILCSFEYIDNSLKCVPKQCVLNNLSGSLIEKQTQCQNFSSICTYDMSSDSTLRSCKEILNCSDLDVQGSINYKLCNQSLTASFQKCGFNFDSNICQDRQCEHLKFTNYGPLSDEQCYNWNYNCVFDGINCKTFDNIDCTQIKLKYQCLQYSQCKLQQNDCVKNINCELNTTSTSIYECQLIHSICSLNYIVGHGCKLSKCENISNPTYCDFTRTGDGMECYWNTSSCIPKSCNLFLTSSSCESSYGVLIIDTQITTVKCYWCNSCSYNNICNKPINQVTHEDCQKENIFTTISFTDTTKCILKKNNCEDYTFKESCVTTINDVKCAWTGSCKDFCQSIATVPTSNQNCYTFDKHCMIGTGTCVQLDCSKLTAVDCVIYEKICTINSLNVCIKITDCSSFSTTSACNLGQDQYGYNCIDNGGTCQRVSVTEDCSSLGSLDNHEQCEQFFRSGKCTVKSKNLNCIDLPNQCGNNISEQLCLIDKDSKRCYWNNVMNSCIQLVNCSDLGTENDSHEKCNSYMQDCTVNQLKNGCIEIDECFMYSIKEQCRIEKGNKECEWVSQQNLCKKKSCETAQLKKYTAGGCQMYYDQKCTVNSDFTQCEQAQGQCQGYQEQQCKSEGQLNLEGTECFWNKEQNQCVEKTCENGPKFALSDLECQGYMQSCQKGGCRLRICSDYFYAVDSACSEIFPNKKCATNGYQCVDRGTCEDALIRDGCTFDINLNDCVWIQKKCILKTCNTAEKSLSTHKECQDYLQKCTSKKDGGCIQIDECYLMQIEEGCKSDKYNQGCVWDDYLGLCLTDICEGYCGDGIITNHLEICDDGNFVPYDGCYKCQIQCSLGCLECEGKICKICDSYGWRLLNTQCQSICGDGIIVGKEYCDDGNQVEFDGCYNCEYSQMFLRNVYRVSLWIISK</sequence>
<dbReference type="SMART" id="SM00639">
    <property type="entry name" value="PSA"/>
    <property type="match status" value="21"/>
</dbReference>
<dbReference type="EMBL" id="CAJJDN010000123">
    <property type="protein sequence ID" value="CAD8119899.1"/>
    <property type="molecule type" value="Genomic_DNA"/>
</dbReference>
<proteinExistence type="predicted"/>
<feature type="chain" id="PRO_5035912488" evidence="4">
    <location>
        <begin position="18"/>
        <end position="1891"/>
    </location>
</feature>
<keyword evidence="3" id="KW-1015">Disulfide bond</keyword>